<dbReference type="Proteomes" id="UP000580839">
    <property type="component" value="Unassembled WGS sequence"/>
</dbReference>
<gene>
    <name evidence="2" type="ORF">HOP12_07560</name>
</gene>
<protein>
    <recommendedName>
        <fullName evidence="4">DUF11 domain-containing protein</fullName>
    </recommendedName>
</protein>
<evidence type="ECO:0008006" key="4">
    <source>
        <dbReference type="Google" id="ProtNLM"/>
    </source>
</evidence>
<name>A0A849SRJ1_UNCEI</name>
<evidence type="ECO:0000256" key="1">
    <source>
        <dbReference type="SAM" id="SignalP"/>
    </source>
</evidence>
<dbReference type="EMBL" id="JABFRW010000087">
    <property type="protein sequence ID" value="NOT34010.1"/>
    <property type="molecule type" value="Genomic_DNA"/>
</dbReference>
<organism evidence="2 3">
    <name type="scientific">Eiseniibacteriota bacterium</name>
    <dbReference type="NCBI Taxonomy" id="2212470"/>
    <lineage>
        <taxon>Bacteria</taxon>
        <taxon>Candidatus Eiseniibacteriota</taxon>
    </lineage>
</organism>
<sequence length="198" mass="20329">MRIQVSQFVSSVRALIVTLALVLFPVLVQAADNQGTGDVAGDIAALAPSNVFQLNATQLALVKRAFLANGTALTSGATLPRGTLVKFLVYVNNTTGIAVTDLSVRDSLVAGFGYQVGTARVDTAVANCASGTCTPVEESAIYAAVNAQAAGTDGVDADPVSYTPGVTSVDVGDQRIANAAMTVPANRVWALLFTARIQ</sequence>
<keyword evidence="1" id="KW-0732">Signal</keyword>
<evidence type="ECO:0000313" key="2">
    <source>
        <dbReference type="EMBL" id="NOT34010.1"/>
    </source>
</evidence>
<reference evidence="2 3" key="1">
    <citation type="submission" date="2020-04" db="EMBL/GenBank/DDBJ databases">
        <title>Metagenomic profiling of ammonia- and methane-oxidizing microorganisms in a Dutch drinking water treatment plant.</title>
        <authorList>
            <person name="Poghosyan L."/>
            <person name="Leucker S."/>
        </authorList>
    </citation>
    <scope>NUCLEOTIDE SEQUENCE [LARGE SCALE GENOMIC DNA]</scope>
    <source>
        <strain evidence="2">S-RSF-IL-03</strain>
    </source>
</reference>
<accession>A0A849SRJ1</accession>
<comment type="caution">
    <text evidence="2">The sequence shown here is derived from an EMBL/GenBank/DDBJ whole genome shotgun (WGS) entry which is preliminary data.</text>
</comment>
<feature type="chain" id="PRO_5032801172" description="DUF11 domain-containing protein" evidence="1">
    <location>
        <begin position="31"/>
        <end position="198"/>
    </location>
</feature>
<dbReference type="AlphaFoldDB" id="A0A849SRJ1"/>
<feature type="signal peptide" evidence="1">
    <location>
        <begin position="1"/>
        <end position="30"/>
    </location>
</feature>
<evidence type="ECO:0000313" key="3">
    <source>
        <dbReference type="Proteomes" id="UP000580839"/>
    </source>
</evidence>
<proteinExistence type="predicted"/>